<dbReference type="InterPro" id="IPR013022">
    <property type="entry name" value="Xyl_isomerase-like_TIM-brl"/>
</dbReference>
<evidence type="ECO:0000313" key="2">
    <source>
        <dbReference type="EMBL" id="PRY15229.1"/>
    </source>
</evidence>
<protein>
    <submittedName>
        <fullName evidence="2">Sugar phosphate isomerase/epimerase</fullName>
    </submittedName>
</protein>
<dbReference type="Proteomes" id="UP000238083">
    <property type="component" value="Unassembled WGS sequence"/>
</dbReference>
<reference evidence="2 3" key="1">
    <citation type="submission" date="2018-03" db="EMBL/GenBank/DDBJ databases">
        <title>Genomic Encyclopedia of Archaeal and Bacterial Type Strains, Phase II (KMG-II): from individual species to whole genera.</title>
        <authorList>
            <person name="Goeker M."/>
        </authorList>
    </citation>
    <scope>NUCLEOTIDE SEQUENCE [LARGE SCALE GENOMIC DNA]</scope>
    <source>
        <strain evidence="2 3">DSM 19711</strain>
    </source>
</reference>
<keyword evidence="2" id="KW-0413">Isomerase</keyword>
<evidence type="ECO:0000313" key="3">
    <source>
        <dbReference type="Proteomes" id="UP000238083"/>
    </source>
</evidence>
<dbReference type="EMBL" id="PVZF01000005">
    <property type="protein sequence ID" value="PRY15229.1"/>
    <property type="molecule type" value="Genomic_DNA"/>
</dbReference>
<dbReference type="PANTHER" id="PTHR12110:SF41">
    <property type="entry name" value="INOSOSE DEHYDRATASE"/>
    <property type="match status" value="1"/>
</dbReference>
<sequence length="250" mass="25668">MLTPGLCSITFRQLDVDGVLDVAARAGLAAVEWGADVHVPVGDLDTARSVAARTAAAGLRVASYGSYFRAGVSEGFADVLATAVALGAPRVRVWAGAQGSAGAERGPVVAALADAVRRAADAGVQIGTESHGGTLTDTTASTLALLADVDGRTGTEALTTYWQPTVDAPDDDAVAELAVLLPRTSTVHAFSWSPGTTRQPLASRESLWRRAVGLLASSGGDHDVLLEFVPGDDPGVLGREGAVLREWLNT</sequence>
<dbReference type="InterPro" id="IPR050312">
    <property type="entry name" value="IolE/XylAMocC-like"/>
</dbReference>
<dbReference type="GO" id="GO:0016853">
    <property type="term" value="F:isomerase activity"/>
    <property type="evidence" value="ECO:0007669"/>
    <property type="project" value="UniProtKB-KW"/>
</dbReference>
<gene>
    <name evidence="2" type="ORF">CLV37_105155</name>
</gene>
<evidence type="ECO:0000259" key="1">
    <source>
        <dbReference type="Pfam" id="PF01261"/>
    </source>
</evidence>
<organism evidence="2 3">
    <name type="scientific">Kineococcus rhizosphaerae</name>
    <dbReference type="NCBI Taxonomy" id="559628"/>
    <lineage>
        <taxon>Bacteria</taxon>
        <taxon>Bacillati</taxon>
        <taxon>Actinomycetota</taxon>
        <taxon>Actinomycetes</taxon>
        <taxon>Kineosporiales</taxon>
        <taxon>Kineosporiaceae</taxon>
        <taxon>Kineococcus</taxon>
    </lineage>
</organism>
<dbReference type="Gene3D" id="3.20.20.150">
    <property type="entry name" value="Divalent-metal-dependent TIM barrel enzymes"/>
    <property type="match status" value="1"/>
</dbReference>
<name>A0A2T0R4H2_9ACTN</name>
<dbReference type="SUPFAM" id="SSF51658">
    <property type="entry name" value="Xylose isomerase-like"/>
    <property type="match status" value="1"/>
</dbReference>
<keyword evidence="3" id="KW-1185">Reference proteome</keyword>
<proteinExistence type="predicted"/>
<dbReference type="InterPro" id="IPR036237">
    <property type="entry name" value="Xyl_isomerase-like_sf"/>
</dbReference>
<accession>A0A2T0R4H2</accession>
<dbReference type="PANTHER" id="PTHR12110">
    <property type="entry name" value="HYDROXYPYRUVATE ISOMERASE"/>
    <property type="match status" value="1"/>
</dbReference>
<comment type="caution">
    <text evidence="2">The sequence shown here is derived from an EMBL/GenBank/DDBJ whole genome shotgun (WGS) entry which is preliminary data.</text>
</comment>
<dbReference type="AlphaFoldDB" id="A0A2T0R4H2"/>
<dbReference type="Pfam" id="PF01261">
    <property type="entry name" value="AP_endonuc_2"/>
    <property type="match status" value="1"/>
</dbReference>
<feature type="domain" description="Xylose isomerase-like TIM barrel" evidence="1">
    <location>
        <begin position="20"/>
        <end position="152"/>
    </location>
</feature>
<dbReference type="RefSeq" id="WP_106210454.1">
    <property type="nucleotide sequence ID" value="NZ_PVZF01000005.1"/>
</dbReference>
<dbReference type="OrthoDB" id="9815124at2"/>